<feature type="compositionally biased region" description="Low complexity" evidence="1">
    <location>
        <begin position="41"/>
        <end position="54"/>
    </location>
</feature>
<proteinExistence type="predicted"/>
<dbReference type="AlphaFoldDB" id="A0A0B6Z815"/>
<organism evidence="2">
    <name type="scientific">Arion vulgaris</name>
    <dbReference type="NCBI Taxonomy" id="1028688"/>
    <lineage>
        <taxon>Eukaryota</taxon>
        <taxon>Metazoa</taxon>
        <taxon>Spiralia</taxon>
        <taxon>Lophotrochozoa</taxon>
        <taxon>Mollusca</taxon>
        <taxon>Gastropoda</taxon>
        <taxon>Heterobranchia</taxon>
        <taxon>Euthyneura</taxon>
        <taxon>Panpulmonata</taxon>
        <taxon>Eupulmonata</taxon>
        <taxon>Stylommatophora</taxon>
        <taxon>Helicina</taxon>
        <taxon>Arionoidea</taxon>
        <taxon>Arionidae</taxon>
        <taxon>Arion</taxon>
    </lineage>
</organism>
<feature type="non-terminal residue" evidence="2">
    <location>
        <position position="1"/>
    </location>
</feature>
<feature type="non-terminal residue" evidence="2">
    <location>
        <position position="69"/>
    </location>
</feature>
<feature type="compositionally biased region" description="Polar residues" evidence="1">
    <location>
        <begin position="20"/>
        <end position="31"/>
    </location>
</feature>
<sequence>IHTNVTVSSCYATDSPNAGTANHSIHTSVQCKQEPFEDSARSSANIGSSSIAHNSHIDPESVSDICIGI</sequence>
<name>A0A0B6Z815_9EUPU</name>
<accession>A0A0B6Z815</accession>
<protein>
    <submittedName>
        <fullName evidence="2">Uncharacterized protein</fullName>
    </submittedName>
</protein>
<evidence type="ECO:0000313" key="2">
    <source>
        <dbReference type="EMBL" id="CEK64477.1"/>
    </source>
</evidence>
<gene>
    <name evidence="2" type="primary">ORF51894</name>
</gene>
<reference evidence="2" key="1">
    <citation type="submission" date="2014-12" db="EMBL/GenBank/DDBJ databases">
        <title>Insight into the proteome of Arion vulgaris.</title>
        <authorList>
            <person name="Aradska J."/>
            <person name="Bulat T."/>
            <person name="Smidak R."/>
            <person name="Sarate P."/>
            <person name="Gangsoo J."/>
            <person name="Sialana F."/>
            <person name="Bilban M."/>
            <person name="Lubec G."/>
        </authorList>
    </citation>
    <scope>NUCLEOTIDE SEQUENCE</scope>
    <source>
        <tissue evidence="2">Skin</tissue>
    </source>
</reference>
<dbReference type="EMBL" id="HACG01017612">
    <property type="protein sequence ID" value="CEK64477.1"/>
    <property type="molecule type" value="Transcribed_RNA"/>
</dbReference>
<evidence type="ECO:0000256" key="1">
    <source>
        <dbReference type="SAM" id="MobiDB-lite"/>
    </source>
</evidence>
<feature type="region of interest" description="Disordered" evidence="1">
    <location>
        <begin position="20"/>
        <end position="69"/>
    </location>
</feature>